<name>A0A6A7KCE9_9FIRM</name>
<proteinExistence type="predicted"/>
<dbReference type="AlphaFoldDB" id="A0A6A7KCE9"/>
<organism evidence="2 3">
    <name type="scientific">Alkalibaculum sporogenes</name>
    <dbReference type="NCBI Taxonomy" id="2655001"/>
    <lineage>
        <taxon>Bacteria</taxon>
        <taxon>Bacillati</taxon>
        <taxon>Bacillota</taxon>
        <taxon>Clostridia</taxon>
        <taxon>Eubacteriales</taxon>
        <taxon>Eubacteriaceae</taxon>
        <taxon>Alkalibaculum</taxon>
    </lineage>
</organism>
<evidence type="ECO:0000313" key="2">
    <source>
        <dbReference type="EMBL" id="MPW27210.1"/>
    </source>
</evidence>
<gene>
    <name evidence="2" type="ORF">GC105_15685</name>
</gene>
<evidence type="ECO:0000259" key="1">
    <source>
        <dbReference type="PROSITE" id="PS50994"/>
    </source>
</evidence>
<sequence length="258" mass="30290">MHFFFCTIFCYNYASKNKGRYTMRKDIQNHINRFTREERCLLNKSEMARRFNCDPRTIHRYLEIESGELVQKPSNRTYISKLDDYKEIIIDKVDKYGATAMAAYTFIQKKGYTGKYSTVAAFVKKHKKNQIHKATIRFETGPGLQAQVDWKEEVTMISRYAEVFKINIFLMVLGYSRLKYICVTTNRNQNTLFSCMSKAFDYFQGIPHEILFDNMKTVVDHSKSTFTKTVINSTFKHFADDATFKTMRNTGDGTFCFV</sequence>
<dbReference type="EMBL" id="WHNX01000048">
    <property type="protein sequence ID" value="MPW27210.1"/>
    <property type="molecule type" value="Genomic_DNA"/>
</dbReference>
<protein>
    <submittedName>
        <fullName evidence="2">IS21 family transposase</fullName>
    </submittedName>
</protein>
<keyword evidence="3" id="KW-1185">Reference proteome</keyword>
<dbReference type="Proteomes" id="UP000440004">
    <property type="component" value="Unassembled WGS sequence"/>
</dbReference>
<dbReference type="PANTHER" id="PTHR35004">
    <property type="entry name" value="TRANSPOSASE RV3428C-RELATED"/>
    <property type="match status" value="1"/>
</dbReference>
<evidence type="ECO:0000313" key="3">
    <source>
        <dbReference type="Proteomes" id="UP000440004"/>
    </source>
</evidence>
<dbReference type="PANTHER" id="PTHR35004:SF6">
    <property type="entry name" value="TRANSPOSASE"/>
    <property type="match status" value="1"/>
</dbReference>
<accession>A0A6A7KCE9</accession>
<dbReference type="InterPro" id="IPR001584">
    <property type="entry name" value="Integrase_cat-core"/>
</dbReference>
<dbReference type="NCBIfam" id="NF033546">
    <property type="entry name" value="transpos_IS21"/>
    <property type="match status" value="1"/>
</dbReference>
<comment type="caution">
    <text evidence="2">The sequence shown here is derived from an EMBL/GenBank/DDBJ whole genome shotgun (WGS) entry which is preliminary data.</text>
</comment>
<dbReference type="PROSITE" id="PS50994">
    <property type="entry name" value="INTEGRASE"/>
    <property type="match status" value="1"/>
</dbReference>
<dbReference type="GO" id="GO:0015074">
    <property type="term" value="P:DNA integration"/>
    <property type="evidence" value="ECO:0007669"/>
    <property type="project" value="InterPro"/>
</dbReference>
<reference evidence="2 3" key="1">
    <citation type="submission" date="2019-10" db="EMBL/GenBank/DDBJ databases">
        <title>Alkalibaculum tamaniensis sp.nov., a new alkaliphilic acetogen, isolated on methoxylated aromatics from a mud volcano.</title>
        <authorList>
            <person name="Khomyakova M.A."/>
            <person name="Merkel A.Y."/>
            <person name="Bonch-Osmolovskaya E.A."/>
            <person name="Slobodkin A.I."/>
        </authorList>
    </citation>
    <scope>NUCLEOTIDE SEQUENCE [LARGE SCALE GENOMIC DNA]</scope>
    <source>
        <strain evidence="2 3">M08DMB</strain>
    </source>
</reference>
<feature type="domain" description="Integrase catalytic" evidence="1">
    <location>
        <begin position="138"/>
        <end position="258"/>
    </location>
</feature>